<dbReference type="GO" id="GO:0003677">
    <property type="term" value="F:DNA binding"/>
    <property type="evidence" value="ECO:0007669"/>
    <property type="project" value="UniProtKB-KW"/>
</dbReference>
<dbReference type="Gene3D" id="1.10.10.10">
    <property type="entry name" value="Winged helix-like DNA-binding domain superfamily/Winged helix DNA-binding domain"/>
    <property type="match status" value="1"/>
</dbReference>
<dbReference type="AlphaFoldDB" id="A0A378WXP1"/>
<protein>
    <submittedName>
        <fullName evidence="2">Putative DNA-binding transcriptional regulator</fullName>
    </submittedName>
</protein>
<dbReference type="SUPFAM" id="SSF46689">
    <property type="entry name" value="Homeodomain-like"/>
    <property type="match status" value="1"/>
</dbReference>
<dbReference type="PANTHER" id="PTHR30514">
    <property type="entry name" value="GLUCOKINASE"/>
    <property type="match status" value="1"/>
</dbReference>
<dbReference type="OrthoDB" id="4293777at2"/>
<sequence length="80" mass="8539">MAATNEQSTPGPASFDELLTELRRRLDSMSPSHRKLAERVMSDPETVAFMTVSELASAAGVNQATVVRFANGLGLQGYPG</sequence>
<evidence type="ECO:0000259" key="1">
    <source>
        <dbReference type="PROSITE" id="PS51071"/>
    </source>
</evidence>
<organism evidence="2 3">
    <name type="scientific">Nocardia africana</name>
    <dbReference type="NCBI Taxonomy" id="134964"/>
    <lineage>
        <taxon>Bacteria</taxon>
        <taxon>Bacillati</taxon>
        <taxon>Actinomycetota</taxon>
        <taxon>Actinomycetes</taxon>
        <taxon>Mycobacteriales</taxon>
        <taxon>Nocardiaceae</taxon>
        <taxon>Nocardia</taxon>
    </lineage>
</organism>
<gene>
    <name evidence="2" type="ORF">NCTC13184_04146</name>
</gene>
<proteinExistence type="predicted"/>
<dbReference type="GO" id="GO:0003700">
    <property type="term" value="F:DNA-binding transcription factor activity"/>
    <property type="evidence" value="ECO:0007669"/>
    <property type="project" value="InterPro"/>
</dbReference>
<dbReference type="Pfam" id="PF01418">
    <property type="entry name" value="HTH_6"/>
    <property type="match status" value="1"/>
</dbReference>
<dbReference type="InterPro" id="IPR047640">
    <property type="entry name" value="RpiR-like"/>
</dbReference>
<dbReference type="InterPro" id="IPR009057">
    <property type="entry name" value="Homeodomain-like_sf"/>
</dbReference>
<feature type="domain" description="HTH rpiR-type" evidence="1">
    <location>
        <begin position="16"/>
        <end position="80"/>
    </location>
</feature>
<accession>A0A378WXP1</accession>
<name>A0A378WXP1_9NOCA</name>
<dbReference type="InterPro" id="IPR036388">
    <property type="entry name" value="WH-like_DNA-bd_sf"/>
</dbReference>
<dbReference type="Proteomes" id="UP000255082">
    <property type="component" value="Unassembled WGS sequence"/>
</dbReference>
<dbReference type="InterPro" id="IPR000281">
    <property type="entry name" value="HTH_RpiR"/>
</dbReference>
<dbReference type="GO" id="GO:0097367">
    <property type="term" value="F:carbohydrate derivative binding"/>
    <property type="evidence" value="ECO:0007669"/>
    <property type="project" value="InterPro"/>
</dbReference>
<keyword evidence="2" id="KW-0238">DNA-binding</keyword>
<evidence type="ECO:0000313" key="3">
    <source>
        <dbReference type="Proteomes" id="UP000255082"/>
    </source>
</evidence>
<reference evidence="2 3" key="1">
    <citation type="submission" date="2018-06" db="EMBL/GenBank/DDBJ databases">
        <authorList>
            <consortium name="Pathogen Informatics"/>
            <person name="Doyle S."/>
        </authorList>
    </citation>
    <scope>NUCLEOTIDE SEQUENCE [LARGE SCALE GENOMIC DNA]</scope>
    <source>
        <strain evidence="2 3">NCTC13184</strain>
    </source>
</reference>
<dbReference type="PROSITE" id="PS51071">
    <property type="entry name" value="HTH_RPIR"/>
    <property type="match status" value="1"/>
</dbReference>
<dbReference type="EMBL" id="UGRU01000001">
    <property type="protein sequence ID" value="SUA45622.1"/>
    <property type="molecule type" value="Genomic_DNA"/>
</dbReference>
<evidence type="ECO:0000313" key="2">
    <source>
        <dbReference type="EMBL" id="SUA45622.1"/>
    </source>
</evidence>
<dbReference type="RefSeq" id="WP_128145306.1">
    <property type="nucleotide sequence ID" value="NZ_UGRU01000001.1"/>
</dbReference>